<keyword evidence="2" id="KW-1185">Reference proteome</keyword>
<dbReference type="AlphaFoldDB" id="A0A7G5H7U8"/>
<proteinExistence type="predicted"/>
<dbReference type="Proteomes" id="UP000515369">
    <property type="component" value="Chromosome"/>
</dbReference>
<protein>
    <recommendedName>
        <fullName evidence="3">DUF3108 domain-containing protein</fullName>
    </recommendedName>
</protein>
<gene>
    <name evidence="1" type="ORF">H3H32_35190</name>
</gene>
<organism evidence="1 2">
    <name type="scientific">Spirosoma foliorum</name>
    <dbReference type="NCBI Taxonomy" id="2710596"/>
    <lineage>
        <taxon>Bacteria</taxon>
        <taxon>Pseudomonadati</taxon>
        <taxon>Bacteroidota</taxon>
        <taxon>Cytophagia</taxon>
        <taxon>Cytophagales</taxon>
        <taxon>Cytophagaceae</taxon>
        <taxon>Spirosoma</taxon>
    </lineage>
</organism>
<accession>A0A7G5H7U8</accession>
<reference evidence="1 2" key="1">
    <citation type="submission" date="2020-07" db="EMBL/GenBank/DDBJ databases">
        <title>Spirosoma foliorum sp. nov., isolated from the leaves on the Nejang mountain Korea, Republic of.</title>
        <authorList>
            <person name="Ho H."/>
            <person name="Lee Y.-J."/>
            <person name="Nurcahyanto D.-A."/>
            <person name="Kim S.-G."/>
        </authorList>
    </citation>
    <scope>NUCLEOTIDE SEQUENCE [LARGE SCALE GENOMIC DNA]</scope>
    <source>
        <strain evidence="1 2">PL0136</strain>
    </source>
</reference>
<dbReference type="EMBL" id="CP059732">
    <property type="protein sequence ID" value="QMW07190.1"/>
    <property type="molecule type" value="Genomic_DNA"/>
</dbReference>
<dbReference type="Pfam" id="PF19630">
    <property type="entry name" value="DUF6134"/>
    <property type="match status" value="1"/>
</dbReference>
<evidence type="ECO:0000313" key="2">
    <source>
        <dbReference type="Proteomes" id="UP000515369"/>
    </source>
</evidence>
<evidence type="ECO:0008006" key="3">
    <source>
        <dbReference type="Google" id="ProtNLM"/>
    </source>
</evidence>
<name>A0A7G5H7U8_9BACT</name>
<dbReference type="InterPro" id="IPR045767">
    <property type="entry name" value="DUF6134"/>
</dbReference>
<dbReference type="KEGG" id="sfol:H3H32_35190"/>
<evidence type="ECO:0000313" key="1">
    <source>
        <dbReference type="EMBL" id="QMW07190.1"/>
    </source>
</evidence>
<sequence>MLFFCVYSFCTLAQTTADTPPAETHHYAIEIAGIRVGTMTAVRQSQPDNQTIYTLISDVKVNLLVYTVKIYYKVINRFEGKKLMFSTVDVRTNRGEYTSKTEWKGDHYDIVADQYKYKRQTTETQNIDFSSSLLYFYEPVGRNKVYAEYFGDYFTFNKTAAGTYHATVSDREDDYIYQNGRLVKIVKHNSLKNFIVRLLD</sequence>